<feature type="transmembrane region" description="Helical" evidence="7">
    <location>
        <begin position="408"/>
        <end position="427"/>
    </location>
</feature>
<dbReference type="NCBIfam" id="TIGR01197">
    <property type="entry name" value="nramp"/>
    <property type="match status" value="1"/>
</dbReference>
<dbReference type="GO" id="GO:0015093">
    <property type="term" value="F:ferrous iron transmembrane transporter activity"/>
    <property type="evidence" value="ECO:0007669"/>
    <property type="project" value="EnsemblProtists"/>
</dbReference>
<dbReference type="OrthoDB" id="409173at2759"/>
<dbReference type="EMBL" id="GL883006">
    <property type="protein sequence ID" value="EGG25068.1"/>
    <property type="molecule type" value="Genomic_DNA"/>
</dbReference>
<keyword evidence="4 7" id="KW-1133">Transmembrane helix</keyword>
<keyword evidence="5 7" id="KW-0472">Membrane</keyword>
<dbReference type="GO" id="GO:0032010">
    <property type="term" value="C:phagolysosome"/>
    <property type="evidence" value="ECO:0007669"/>
    <property type="project" value="EnsemblProtists"/>
</dbReference>
<feature type="transmembrane region" description="Helical" evidence="7">
    <location>
        <begin position="297"/>
        <end position="318"/>
    </location>
</feature>
<feature type="transmembrane region" description="Helical" evidence="7">
    <location>
        <begin position="338"/>
        <end position="360"/>
    </location>
</feature>
<comment type="subcellular location">
    <subcellularLocation>
        <location evidence="1">Membrane</location>
        <topology evidence="1">Multi-pass membrane protein</topology>
    </subcellularLocation>
</comment>
<organism evidence="8 9">
    <name type="scientific">Cavenderia fasciculata</name>
    <name type="common">Slime mold</name>
    <name type="synonym">Dictyostelium fasciculatum</name>
    <dbReference type="NCBI Taxonomy" id="261658"/>
    <lineage>
        <taxon>Eukaryota</taxon>
        <taxon>Amoebozoa</taxon>
        <taxon>Evosea</taxon>
        <taxon>Eumycetozoa</taxon>
        <taxon>Dictyostelia</taxon>
        <taxon>Acytosteliales</taxon>
        <taxon>Cavenderiaceae</taxon>
        <taxon>Cavenderia</taxon>
    </lineage>
</organism>
<feature type="transmembrane region" description="Helical" evidence="7">
    <location>
        <begin position="474"/>
        <end position="496"/>
    </location>
</feature>
<dbReference type="PANTHER" id="PTHR11706:SF33">
    <property type="entry name" value="NATURAL RESISTANCE-ASSOCIATED MACROPHAGE PROTEIN 2"/>
    <property type="match status" value="1"/>
</dbReference>
<evidence type="ECO:0000256" key="5">
    <source>
        <dbReference type="ARBA" id="ARBA00023136"/>
    </source>
</evidence>
<dbReference type="STRING" id="1054147.F4PH84"/>
<keyword evidence="9" id="KW-1185">Reference proteome</keyword>
<dbReference type="GO" id="GO:0010008">
    <property type="term" value="C:endosome membrane"/>
    <property type="evidence" value="ECO:0007669"/>
    <property type="project" value="TreeGrafter"/>
</dbReference>
<sequence length="532" mass="59064">MAPRTEQTAYDTMPTNNNNDSRRNSLAADDNGILIENVYTSDKQRDPLVEVPGMDDIPEDEIFSFRKLWSFTGPGFLMSIAYLDPGNLESDIQAGATGGYSLLWVLLWSTVIGLWLQFLASRLGVVTGKHLAVHCREYYPVVPRILLWIMTELAIIGSDIQEVIGTAIAISILSRGAIPLWAGVLITAADTFTFLLLENYGIRKLEAFFCALITVMAVSFGVEYIIAKPDQLQVLRGVVEPYVNHSNLAEAVGILGAVVMPHNIYLHSALVQSRKIDRSSDIQVRTANKYFNIESSIALFISFVINLFVVAVFGTGFLGETIGLSTAADFLGTKYGEVARYIWAIGLLAAGQCSTMTGTYSGQFVMEGFLDLKIKPWKRLLITRCSAIVPAIVVAILSNTHLDSLDEWLNVLQSVQLPFAVLPVLYFTSRSEVMGEKFKNHWLNNIVVRLLSLIIIAINIYLIVIFATQISTSGWMIAVMIIGFLFYFSFIIYLALGVENSNRIAKRIKSIFSSSSSSNQQYENERLIINTQ</sequence>
<proteinExistence type="inferred from homology"/>
<dbReference type="GO" id="GO:0005886">
    <property type="term" value="C:plasma membrane"/>
    <property type="evidence" value="ECO:0007669"/>
    <property type="project" value="TreeGrafter"/>
</dbReference>
<keyword evidence="3 7" id="KW-0812">Transmembrane</keyword>
<dbReference type="GO" id="GO:0044354">
    <property type="term" value="C:macropinosome"/>
    <property type="evidence" value="ECO:0007669"/>
    <property type="project" value="EnsemblProtists"/>
</dbReference>
<dbReference type="GO" id="GO:0006909">
    <property type="term" value="P:phagocytosis"/>
    <property type="evidence" value="ECO:0007669"/>
    <property type="project" value="EnsemblProtists"/>
</dbReference>
<evidence type="ECO:0000313" key="9">
    <source>
        <dbReference type="Proteomes" id="UP000007797"/>
    </source>
</evidence>
<dbReference type="Pfam" id="PF01566">
    <property type="entry name" value="Nramp"/>
    <property type="match status" value="1"/>
</dbReference>
<reference evidence="9" key="1">
    <citation type="journal article" date="2011" name="Genome Res.">
        <title>Phylogeny-wide analysis of social amoeba genomes highlights ancient origins for complex intercellular communication.</title>
        <authorList>
            <person name="Heidel A.J."/>
            <person name="Lawal H.M."/>
            <person name="Felder M."/>
            <person name="Schilde C."/>
            <person name="Helps N.R."/>
            <person name="Tunggal B."/>
            <person name="Rivero F."/>
            <person name="John U."/>
            <person name="Schleicher M."/>
            <person name="Eichinger L."/>
            <person name="Platzer M."/>
            <person name="Noegel A.A."/>
            <person name="Schaap P."/>
            <person name="Gloeckner G."/>
        </authorList>
    </citation>
    <scope>NUCLEOTIDE SEQUENCE [LARGE SCALE GENOMIC DNA]</scope>
    <source>
        <strain evidence="9">SH3</strain>
    </source>
</reference>
<dbReference type="HAMAP" id="MF_00221">
    <property type="entry name" value="NRAMP"/>
    <property type="match status" value="1"/>
</dbReference>
<gene>
    <name evidence="8" type="primary">nramp1</name>
    <name evidence="8" type="ORF">DFA_03314</name>
</gene>
<dbReference type="AlphaFoldDB" id="F4PH84"/>
<feature type="transmembrane region" description="Helical" evidence="7">
    <location>
        <begin position="247"/>
        <end position="266"/>
    </location>
</feature>
<feature type="compositionally biased region" description="Polar residues" evidence="6">
    <location>
        <begin position="1"/>
        <end position="19"/>
    </location>
</feature>
<feature type="transmembrane region" description="Helical" evidence="7">
    <location>
        <begin position="447"/>
        <end position="468"/>
    </location>
</feature>
<dbReference type="RefSeq" id="XP_004362919.1">
    <property type="nucleotide sequence ID" value="XM_004362862.1"/>
</dbReference>
<name>F4PH84_CACFS</name>
<feature type="transmembrane region" description="Helical" evidence="7">
    <location>
        <begin position="103"/>
        <end position="125"/>
    </location>
</feature>
<feature type="transmembrane region" description="Helical" evidence="7">
    <location>
        <begin position="209"/>
        <end position="227"/>
    </location>
</feature>
<dbReference type="KEGG" id="dfa:DFA_03314"/>
<accession>F4PH84</accession>
<dbReference type="InterPro" id="IPR001046">
    <property type="entry name" value="NRAMP_fam"/>
</dbReference>
<dbReference type="GO" id="GO:0015086">
    <property type="term" value="F:cadmium ion transmembrane transporter activity"/>
    <property type="evidence" value="ECO:0007669"/>
    <property type="project" value="TreeGrafter"/>
</dbReference>
<evidence type="ECO:0000256" key="2">
    <source>
        <dbReference type="ARBA" id="ARBA00022448"/>
    </source>
</evidence>
<feature type="region of interest" description="Disordered" evidence="6">
    <location>
        <begin position="1"/>
        <end position="24"/>
    </location>
</feature>
<protein>
    <submittedName>
        <fullName evidence="8">Solute carrier family 11 member 1</fullName>
    </submittedName>
</protein>
<feature type="transmembrane region" description="Helical" evidence="7">
    <location>
        <begin position="381"/>
        <end position="402"/>
    </location>
</feature>
<evidence type="ECO:0000256" key="3">
    <source>
        <dbReference type="ARBA" id="ARBA00022692"/>
    </source>
</evidence>
<dbReference type="PRINTS" id="PR00447">
    <property type="entry name" value="NATRESASSCMP"/>
</dbReference>
<evidence type="ECO:0000313" key="8">
    <source>
        <dbReference type="EMBL" id="EGG25068.1"/>
    </source>
</evidence>
<evidence type="ECO:0000256" key="7">
    <source>
        <dbReference type="SAM" id="Phobius"/>
    </source>
</evidence>
<dbReference type="OMA" id="STYLVWT"/>
<dbReference type="GO" id="GO:0005802">
    <property type="term" value="C:trans-Golgi network"/>
    <property type="evidence" value="ECO:0007669"/>
    <property type="project" value="EnsemblProtists"/>
</dbReference>
<evidence type="ECO:0000256" key="4">
    <source>
        <dbReference type="ARBA" id="ARBA00022989"/>
    </source>
</evidence>
<dbReference type="GeneID" id="14877325"/>
<keyword evidence="2" id="KW-0813">Transport</keyword>
<dbReference type="GO" id="GO:0042742">
    <property type="term" value="P:defense response to bacterium"/>
    <property type="evidence" value="ECO:0007669"/>
    <property type="project" value="EnsemblProtists"/>
</dbReference>
<dbReference type="GO" id="GO:0005384">
    <property type="term" value="F:manganese ion transmembrane transporter activity"/>
    <property type="evidence" value="ECO:0007669"/>
    <property type="project" value="TreeGrafter"/>
</dbReference>
<dbReference type="Proteomes" id="UP000007797">
    <property type="component" value="Unassembled WGS sequence"/>
</dbReference>
<dbReference type="NCBIfam" id="NF037982">
    <property type="entry name" value="Nramp_1"/>
    <property type="match status" value="1"/>
</dbReference>
<dbReference type="GO" id="GO:1902351">
    <property type="term" value="P:response to imidacloprid"/>
    <property type="evidence" value="ECO:0007669"/>
    <property type="project" value="EnsemblProtists"/>
</dbReference>
<evidence type="ECO:0000256" key="6">
    <source>
        <dbReference type="SAM" id="MobiDB-lite"/>
    </source>
</evidence>
<dbReference type="PANTHER" id="PTHR11706">
    <property type="entry name" value="SOLUTE CARRIER PROTEIN FAMILY 11 MEMBER"/>
    <property type="match status" value="1"/>
</dbReference>
<evidence type="ECO:0000256" key="1">
    <source>
        <dbReference type="ARBA" id="ARBA00004141"/>
    </source>
</evidence>